<dbReference type="CDD" id="cd03352">
    <property type="entry name" value="LbH_LpxD"/>
    <property type="match status" value="1"/>
</dbReference>
<comment type="subunit">
    <text evidence="7">Homotrimer.</text>
</comment>
<dbReference type="AlphaFoldDB" id="A0A495IX74"/>
<dbReference type="UniPathway" id="UPA00973"/>
<protein>
    <recommendedName>
        <fullName evidence="7">UDP-3-O-acylglucosamine N-acyltransferase</fullName>
        <ecNumber evidence="7">2.3.1.191</ecNumber>
    </recommendedName>
</protein>
<evidence type="ECO:0000256" key="3">
    <source>
        <dbReference type="ARBA" id="ARBA00022679"/>
    </source>
</evidence>
<dbReference type="Proteomes" id="UP000268007">
    <property type="component" value="Unassembled WGS sequence"/>
</dbReference>
<dbReference type="GO" id="GO:0103118">
    <property type="term" value="F:UDP-3-O-[(3R)-3-hydroxyacyl]-glucosamine N-acyltransferase activity"/>
    <property type="evidence" value="ECO:0007669"/>
    <property type="project" value="UniProtKB-EC"/>
</dbReference>
<comment type="similarity">
    <text evidence="7">Belongs to the transferase hexapeptide repeat family. LpxD subfamily.</text>
</comment>
<dbReference type="InterPro" id="IPR001451">
    <property type="entry name" value="Hexapep"/>
</dbReference>
<dbReference type="EC" id="2.3.1.191" evidence="7"/>
<keyword evidence="10" id="KW-1185">Reference proteome</keyword>
<dbReference type="InterPro" id="IPR020573">
    <property type="entry name" value="UDP_GlcNAc_AcTrfase_non-rep"/>
</dbReference>
<evidence type="ECO:0000256" key="1">
    <source>
        <dbReference type="ARBA" id="ARBA00022516"/>
    </source>
</evidence>
<evidence type="ECO:0000313" key="9">
    <source>
        <dbReference type="EMBL" id="RKR81296.1"/>
    </source>
</evidence>
<reference evidence="9 10" key="1">
    <citation type="submission" date="2018-10" db="EMBL/GenBank/DDBJ databases">
        <title>Genomic Encyclopedia of Archaeal and Bacterial Type Strains, Phase II (KMG-II): from individual species to whole genera.</title>
        <authorList>
            <person name="Goeker M."/>
        </authorList>
    </citation>
    <scope>NUCLEOTIDE SEQUENCE [LARGE SCALE GENOMIC DNA]</scope>
    <source>
        <strain evidence="9 10">DSM 18602</strain>
    </source>
</reference>
<accession>A0A495IX74</accession>
<evidence type="ECO:0000256" key="5">
    <source>
        <dbReference type="ARBA" id="ARBA00023098"/>
    </source>
</evidence>
<dbReference type="NCBIfam" id="NF002060">
    <property type="entry name" value="PRK00892.1"/>
    <property type="match status" value="1"/>
</dbReference>
<evidence type="ECO:0000313" key="10">
    <source>
        <dbReference type="Proteomes" id="UP000268007"/>
    </source>
</evidence>
<comment type="catalytic activity">
    <reaction evidence="7">
        <text>a UDP-3-O-[(3R)-3-hydroxyacyl]-alpha-D-glucosamine + a (3R)-hydroxyacyl-[ACP] = a UDP-2-N,3-O-bis[(3R)-3-hydroxyacyl]-alpha-D-glucosamine + holo-[ACP] + H(+)</text>
        <dbReference type="Rhea" id="RHEA:53836"/>
        <dbReference type="Rhea" id="RHEA-COMP:9685"/>
        <dbReference type="Rhea" id="RHEA-COMP:9945"/>
        <dbReference type="ChEBI" id="CHEBI:15378"/>
        <dbReference type="ChEBI" id="CHEBI:64479"/>
        <dbReference type="ChEBI" id="CHEBI:78827"/>
        <dbReference type="ChEBI" id="CHEBI:137740"/>
        <dbReference type="ChEBI" id="CHEBI:137748"/>
        <dbReference type="EC" id="2.3.1.191"/>
    </reaction>
</comment>
<keyword evidence="4 7" id="KW-0677">Repeat</keyword>
<evidence type="ECO:0000256" key="2">
    <source>
        <dbReference type="ARBA" id="ARBA00022556"/>
    </source>
</evidence>
<feature type="active site" description="Proton acceptor" evidence="7">
    <location>
        <position position="241"/>
    </location>
</feature>
<keyword evidence="2 7" id="KW-0441">Lipid A biosynthesis</keyword>
<dbReference type="EMBL" id="RBKU01000001">
    <property type="protein sequence ID" value="RKR81296.1"/>
    <property type="molecule type" value="Genomic_DNA"/>
</dbReference>
<dbReference type="PANTHER" id="PTHR43378:SF2">
    <property type="entry name" value="UDP-3-O-ACYLGLUCOSAMINE N-ACYLTRANSFERASE 1, MITOCHONDRIAL-RELATED"/>
    <property type="match status" value="1"/>
</dbReference>
<evidence type="ECO:0000256" key="4">
    <source>
        <dbReference type="ARBA" id="ARBA00022737"/>
    </source>
</evidence>
<evidence type="ECO:0000256" key="6">
    <source>
        <dbReference type="ARBA" id="ARBA00023315"/>
    </source>
</evidence>
<sequence>MQFTAQQISFMLNGTVEGDPNVSVNQLAKIEDAGYGSLSFLANPKYEQYLYTTNASVVIVNNDLVLSEEVKATLVRVENAYSAFTILLEKYNTIKLNKTGIEQPSFIHPSAKIGENAYIGAFAYIGPDVKIGDNCKIFPNTYIADGVVIGDNVTLYAGVKIYFDCLIGNRVIIHSGTIIGGDGFGFAPNANGSYTKISQIGNVILEDDVEVGSNTTIDRATLGSTIIRRGVKLDNLIQIAHNVEIGADTVVAAQSGISGSSKIGENCIIGGQVGIVGHISIAKGTQIQAKSGISRSIDIAGKKWAGAPASAYTDHMRSQVVLTRLPDLEKRIIELEKIIAELRTESK</sequence>
<proteinExistence type="inferred from homology"/>
<dbReference type="Gene3D" id="3.40.1390.10">
    <property type="entry name" value="MurE/MurF, N-terminal domain"/>
    <property type="match status" value="1"/>
</dbReference>
<evidence type="ECO:0000256" key="7">
    <source>
        <dbReference type="HAMAP-Rule" id="MF_00523"/>
    </source>
</evidence>
<keyword evidence="3 7" id="KW-0808">Transferase</keyword>
<keyword evidence="5 7" id="KW-0443">Lipid metabolism</keyword>
<dbReference type="InterPro" id="IPR007691">
    <property type="entry name" value="LpxD"/>
</dbReference>
<comment type="caution">
    <text evidence="9">The sequence shown here is derived from an EMBL/GenBank/DDBJ whole genome shotgun (WGS) entry which is preliminary data.</text>
</comment>
<comment type="pathway">
    <text evidence="7">Bacterial outer membrane biogenesis; LPS lipid A biosynthesis.</text>
</comment>
<dbReference type="GO" id="GO:0016020">
    <property type="term" value="C:membrane"/>
    <property type="evidence" value="ECO:0007669"/>
    <property type="project" value="GOC"/>
</dbReference>
<feature type="domain" description="UDP-3-O-[3-hydroxymyristoyl] glucosamine N-acyltransferase non-repeat region" evidence="8">
    <location>
        <begin position="22"/>
        <end position="89"/>
    </location>
</feature>
<dbReference type="GO" id="GO:0016410">
    <property type="term" value="F:N-acyltransferase activity"/>
    <property type="evidence" value="ECO:0007669"/>
    <property type="project" value="InterPro"/>
</dbReference>
<dbReference type="RefSeq" id="WP_121197011.1">
    <property type="nucleotide sequence ID" value="NZ_RBKU01000001.1"/>
</dbReference>
<gene>
    <name evidence="7" type="primary">lpxD</name>
    <name evidence="9" type="ORF">BDD43_1441</name>
</gene>
<dbReference type="NCBIfam" id="TIGR01853">
    <property type="entry name" value="lipid_A_lpxD"/>
    <property type="match status" value="1"/>
</dbReference>
<dbReference type="Pfam" id="PF04613">
    <property type="entry name" value="LpxD"/>
    <property type="match status" value="1"/>
</dbReference>
<name>A0A495IX74_9SPHI</name>
<keyword evidence="1 7" id="KW-0444">Lipid biosynthesis</keyword>
<dbReference type="Gene3D" id="2.160.10.10">
    <property type="entry name" value="Hexapeptide repeat proteins"/>
    <property type="match status" value="1"/>
</dbReference>
<evidence type="ECO:0000259" key="8">
    <source>
        <dbReference type="Pfam" id="PF04613"/>
    </source>
</evidence>
<dbReference type="InterPro" id="IPR011004">
    <property type="entry name" value="Trimer_LpxA-like_sf"/>
</dbReference>
<keyword evidence="6 7" id="KW-0012">Acyltransferase</keyword>
<comment type="function">
    <text evidence="7">Catalyzes the N-acylation of UDP-3-O-acylglucosamine using 3-hydroxyacyl-ACP as the acyl donor. Is involved in the biosynthesis of lipid A, a phosphorylated glycolipid that anchors the lipopolysaccharide to the outer membrane of the cell.</text>
</comment>
<dbReference type="OrthoDB" id="9784739at2"/>
<dbReference type="Pfam" id="PF00132">
    <property type="entry name" value="Hexapep"/>
    <property type="match status" value="1"/>
</dbReference>
<dbReference type="PANTHER" id="PTHR43378">
    <property type="entry name" value="UDP-3-O-ACYLGLUCOSAMINE N-ACYLTRANSFERASE"/>
    <property type="match status" value="1"/>
</dbReference>
<dbReference type="HAMAP" id="MF_00523">
    <property type="entry name" value="LpxD"/>
    <property type="match status" value="1"/>
</dbReference>
<dbReference type="GO" id="GO:0009245">
    <property type="term" value="P:lipid A biosynthetic process"/>
    <property type="evidence" value="ECO:0007669"/>
    <property type="project" value="UniProtKB-UniRule"/>
</dbReference>
<dbReference type="SUPFAM" id="SSF51161">
    <property type="entry name" value="Trimeric LpxA-like enzymes"/>
    <property type="match status" value="1"/>
</dbReference>
<organism evidence="9 10">
    <name type="scientific">Mucilaginibacter gracilis</name>
    <dbReference type="NCBI Taxonomy" id="423350"/>
    <lineage>
        <taxon>Bacteria</taxon>
        <taxon>Pseudomonadati</taxon>
        <taxon>Bacteroidota</taxon>
        <taxon>Sphingobacteriia</taxon>
        <taxon>Sphingobacteriales</taxon>
        <taxon>Sphingobacteriaceae</taxon>
        <taxon>Mucilaginibacter</taxon>
    </lineage>
</organism>